<accession>A0A2P2N8T2</accession>
<protein>
    <submittedName>
        <fullName evidence="1">Uncharacterized protein</fullName>
    </submittedName>
</protein>
<sequence>MDLIILYLSFDSFHYGIMPLQLLLRAMTGLPSSPRTSNTMLQIPPASILHILPPIPFFLSFYQNYPEPG</sequence>
<reference evidence="1" key="1">
    <citation type="submission" date="2018-02" db="EMBL/GenBank/DDBJ databases">
        <title>Rhizophora mucronata_Transcriptome.</title>
        <authorList>
            <person name="Meera S.P."/>
            <person name="Sreeshan A."/>
            <person name="Augustine A."/>
        </authorList>
    </citation>
    <scope>NUCLEOTIDE SEQUENCE</scope>
    <source>
        <tissue evidence="1">Leaf</tissue>
    </source>
</reference>
<name>A0A2P2N8T2_RHIMU</name>
<dbReference type="AlphaFoldDB" id="A0A2P2N8T2"/>
<organism evidence="1">
    <name type="scientific">Rhizophora mucronata</name>
    <name type="common">Asiatic mangrove</name>
    <dbReference type="NCBI Taxonomy" id="61149"/>
    <lineage>
        <taxon>Eukaryota</taxon>
        <taxon>Viridiplantae</taxon>
        <taxon>Streptophyta</taxon>
        <taxon>Embryophyta</taxon>
        <taxon>Tracheophyta</taxon>
        <taxon>Spermatophyta</taxon>
        <taxon>Magnoliopsida</taxon>
        <taxon>eudicotyledons</taxon>
        <taxon>Gunneridae</taxon>
        <taxon>Pentapetalae</taxon>
        <taxon>rosids</taxon>
        <taxon>fabids</taxon>
        <taxon>Malpighiales</taxon>
        <taxon>Rhizophoraceae</taxon>
        <taxon>Rhizophora</taxon>
    </lineage>
</organism>
<dbReference type="EMBL" id="GGEC01058410">
    <property type="protein sequence ID" value="MBX38894.1"/>
    <property type="molecule type" value="Transcribed_RNA"/>
</dbReference>
<proteinExistence type="predicted"/>
<evidence type="ECO:0000313" key="1">
    <source>
        <dbReference type="EMBL" id="MBX38894.1"/>
    </source>
</evidence>